<feature type="coiled-coil region" evidence="1">
    <location>
        <begin position="11"/>
        <end position="85"/>
    </location>
</feature>
<reference evidence="2 3" key="1">
    <citation type="submission" date="2018-06" db="EMBL/GenBank/DDBJ databases">
        <authorList>
            <consortium name="Pathogen Informatics"/>
            <person name="Doyle S."/>
        </authorList>
    </citation>
    <scope>NUCLEOTIDE SEQUENCE [LARGE SCALE GENOMIC DNA]</scope>
    <source>
        <strain evidence="2 3">NCTC11190</strain>
    </source>
</reference>
<organism evidence="2 3">
    <name type="scientific">Rikenella microfusus</name>
    <dbReference type="NCBI Taxonomy" id="28139"/>
    <lineage>
        <taxon>Bacteria</taxon>
        <taxon>Pseudomonadati</taxon>
        <taxon>Bacteroidota</taxon>
        <taxon>Bacteroidia</taxon>
        <taxon>Bacteroidales</taxon>
        <taxon>Rikenellaceae</taxon>
        <taxon>Rikenella</taxon>
    </lineage>
</organism>
<gene>
    <name evidence="2" type="ORF">NCTC11190_01373</name>
</gene>
<keyword evidence="1" id="KW-0175">Coiled coil</keyword>
<dbReference type="Gene3D" id="6.10.140.920">
    <property type="match status" value="1"/>
</dbReference>
<dbReference type="RefSeq" id="WP_027291806.1">
    <property type="nucleotide sequence ID" value="NZ_UGVL01000001.1"/>
</dbReference>
<protein>
    <submittedName>
        <fullName evidence="2">Uncharacterized protein</fullName>
    </submittedName>
</protein>
<dbReference type="EMBL" id="UGVL01000001">
    <property type="protein sequence ID" value="SUE34155.1"/>
    <property type="molecule type" value="Genomic_DNA"/>
</dbReference>
<sequence length="225" mass="24543">MKWPKFDPTEIAGFNRQIAELRREVDRLNGLGASATQATGKITALQAEIKKLEERKQAAFDVQEIADCNARIEELKKEIDGLNKVLPKDLLPREPLAPILPDGVKLAMPQFEIKLPDLKPIVTRAMEQMKAIRELVRGEVFGWADEVGGKLEGDIRDVEQVVATYTEALVSKGWEFGAALEQVGGAVRETIQGFDQSLSTFLANSIVAAAEAIGQIMAGDLGFGG</sequence>
<dbReference type="Proteomes" id="UP000255233">
    <property type="component" value="Unassembled WGS sequence"/>
</dbReference>
<proteinExistence type="predicted"/>
<evidence type="ECO:0000313" key="3">
    <source>
        <dbReference type="Proteomes" id="UP000255233"/>
    </source>
</evidence>
<evidence type="ECO:0000313" key="2">
    <source>
        <dbReference type="EMBL" id="SUE34155.1"/>
    </source>
</evidence>
<keyword evidence="3" id="KW-1185">Reference proteome</keyword>
<accession>A0A379MRK8</accession>
<dbReference type="AlphaFoldDB" id="A0A379MRK8"/>
<evidence type="ECO:0000256" key="1">
    <source>
        <dbReference type="SAM" id="Coils"/>
    </source>
</evidence>
<name>A0A379MRK8_9BACT</name>
<dbReference type="STRING" id="880526.GCA_000427365_02279"/>